<sequence length="709" mass="81364">MLPRYKSELFILQEICHSSRFHFLSAFRRFSQSLLFVLVFFILFMSAEWNSMFLDFTNVKPNSNVPTRKALFAEATVVGKKSSSSGQINEGSGVDQYPAPSRLSMRHVDFPSLENANTMLNRQYEMVEKNSPMDSPVPREPLWDSNSIDNLLTSAKDDIPSTSKDHGLDDGYDYTVLHTVDDVQITGVKNERVSLNEGIYDNYRKDEEESMKNEGASLNEGIYDNYRKDEEEDVDRIVEALDEIKVVDAALLDEMFPVVTNQDLYPMGIHNSRIKTARIATTNNNATSKQQVSSSLKSCLRKRPSKYMSEDESRNNSSSLAKVSKQMLEGAGKALLACASEFFETREDREEKRQRKMKYQYWDRRNPYLRDYDVPRCTLLDYGWQEMPKNWYMRARKNRARLCLKEVDSDGDCMFSAIAIGIKKAGIKKADNTHYTVSDLRKIAAVTLAGFNPQKYESLCLEEWNRDRFYETATVFLSMESAEDWPDMWIPSQLFGESCTFTPEGTVEHVFNSFRKSQELVSCLSQMGNMHWGTAFDLEALEDYFNIGFILLDGSSAKVYNYGVQKKKRPKYMMLYYTGYNHFQRVGIVVKGKANIFGISSHRIQYIFDAHMIPSFILKCYRMDLGKAIAGHDFEIDSAFDLDFDSEEDAFFGDARTKPGVSFCLDRNEIKIISPAEENYVPDKVTPVFKAVDRTPAKKDIIIVTDHVD</sequence>
<keyword evidence="2" id="KW-0812">Transmembrane</keyword>
<feature type="transmembrane region" description="Helical" evidence="2">
    <location>
        <begin position="34"/>
        <end position="54"/>
    </location>
</feature>
<feature type="compositionally biased region" description="Polar residues" evidence="1">
    <location>
        <begin position="288"/>
        <end position="297"/>
    </location>
</feature>
<evidence type="ECO:0000256" key="2">
    <source>
        <dbReference type="SAM" id="Phobius"/>
    </source>
</evidence>
<keyword evidence="2" id="KW-0472">Membrane</keyword>
<organism evidence="4 5">
    <name type="scientific">Cardiosporidium cionae</name>
    <dbReference type="NCBI Taxonomy" id="476202"/>
    <lineage>
        <taxon>Eukaryota</taxon>
        <taxon>Sar</taxon>
        <taxon>Alveolata</taxon>
        <taxon>Apicomplexa</taxon>
        <taxon>Aconoidasida</taxon>
        <taxon>Nephromycida</taxon>
        <taxon>Cardiosporidium</taxon>
    </lineage>
</organism>
<dbReference type="EMBL" id="JADAQX010000305">
    <property type="protein sequence ID" value="KAF8820772.1"/>
    <property type="molecule type" value="Genomic_DNA"/>
</dbReference>
<accession>A0ABQ7J9U2</accession>
<evidence type="ECO:0000259" key="3">
    <source>
        <dbReference type="PROSITE" id="PS50802"/>
    </source>
</evidence>
<name>A0ABQ7J9U2_9APIC</name>
<feature type="region of interest" description="Disordered" evidence="1">
    <location>
        <begin position="282"/>
        <end position="320"/>
    </location>
</feature>
<feature type="domain" description="OTU" evidence="3">
    <location>
        <begin position="402"/>
        <end position="589"/>
    </location>
</feature>
<evidence type="ECO:0000313" key="4">
    <source>
        <dbReference type="EMBL" id="KAF8820772.1"/>
    </source>
</evidence>
<comment type="caution">
    <text evidence="4">The sequence shown here is derived from an EMBL/GenBank/DDBJ whole genome shotgun (WGS) entry which is preliminary data.</text>
</comment>
<evidence type="ECO:0000256" key="1">
    <source>
        <dbReference type="SAM" id="MobiDB-lite"/>
    </source>
</evidence>
<gene>
    <name evidence="4" type="ORF">IE077_000414</name>
</gene>
<evidence type="ECO:0000313" key="5">
    <source>
        <dbReference type="Proteomes" id="UP000823046"/>
    </source>
</evidence>
<dbReference type="Proteomes" id="UP000823046">
    <property type="component" value="Unassembled WGS sequence"/>
</dbReference>
<dbReference type="Gene3D" id="3.90.70.80">
    <property type="match status" value="1"/>
</dbReference>
<dbReference type="InterPro" id="IPR003323">
    <property type="entry name" value="OTU_dom"/>
</dbReference>
<dbReference type="PROSITE" id="PS50802">
    <property type="entry name" value="OTU"/>
    <property type="match status" value="1"/>
</dbReference>
<reference evidence="4 5" key="1">
    <citation type="journal article" date="2020" name="bioRxiv">
        <title>Metabolic contributions of an alphaproteobacterial endosymbiont in the apicomplexan Cardiosporidium cionae.</title>
        <authorList>
            <person name="Hunter E.S."/>
            <person name="Paight C.J."/>
            <person name="Lane C.E."/>
        </authorList>
    </citation>
    <scope>NUCLEOTIDE SEQUENCE [LARGE SCALE GENOMIC DNA]</scope>
    <source>
        <strain evidence="4">ESH_2018</strain>
    </source>
</reference>
<keyword evidence="5" id="KW-1185">Reference proteome</keyword>
<protein>
    <recommendedName>
        <fullName evidence="3">OTU domain-containing protein</fullName>
    </recommendedName>
</protein>
<keyword evidence="2" id="KW-1133">Transmembrane helix</keyword>
<proteinExistence type="predicted"/>